<proteinExistence type="predicted"/>
<dbReference type="Gene3D" id="1.10.40.50">
    <property type="entry name" value="Probable gtpase engc, domain 3"/>
    <property type="match status" value="1"/>
</dbReference>
<dbReference type="OrthoDB" id="9809485at2"/>
<dbReference type="EMBL" id="WNKZ01000002">
    <property type="protein sequence ID" value="MTV51329.1"/>
    <property type="molecule type" value="Genomic_DNA"/>
</dbReference>
<sequence length="351" mass="38914">MIDFDIEALRTIGFNHSIHQHLATQLAGLDLRSDDRLMRVIAVQREQLTIHDGHAQYLARALPKLHDGDLTVGDWVLAQLREHGEWWLTQRLAPLSLISRRANDGRRQILASNIDTALLVMGLDDDFNPRRLERYIALVQAAGITPVVVLTKADIGHAVDERISLLQHRLPSAILIHALNALSPDVIDLLAPTLQPGQTACLLGASGTGKSTLTNTLTRAHQDTGGVRKSDGRGMHTTTGRSLHFSRTGACIIDTPGLRTWQPDADETTLAATFDDIDALAAQCQFRDCRHQGEPGCAVIAHVDPDRVANFHKLLRDVRRGEQTPLQRIAERGKWKTMQKAASSRIKEKYR</sequence>
<dbReference type="NCBIfam" id="TIGR00157">
    <property type="entry name" value="ribosome small subunit-dependent GTPase A"/>
    <property type="match status" value="1"/>
</dbReference>
<dbReference type="Proteomes" id="UP000622638">
    <property type="component" value="Unassembled WGS sequence"/>
</dbReference>
<dbReference type="Proteomes" id="UP000430634">
    <property type="component" value="Unassembled WGS sequence"/>
</dbReference>
<evidence type="ECO:0000256" key="2">
    <source>
        <dbReference type="ARBA" id="ARBA00022517"/>
    </source>
</evidence>
<feature type="domain" description="CP-type G" evidence="12">
    <location>
        <begin position="102"/>
        <end position="261"/>
    </location>
</feature>
<reference evidence="16" key="2">
    <citation type="journal article" date="2019" name="Int. J. Syst. Evol. Microbiol.">
        <title>The Global Catalogue of Microorganisms (GCM) 10K type strain sequencing project: providing services to taxonomists for standard genome sequencing and annotation.</title>
        <authorList>
            <consortium name="The Broad Institute Genomics Platform"/>
            <consortium name="The Broad Institute Genome Sequencing Center for Infectious Disease"/>
            <person name="Wu L."/>
            <person name="Ma J."/>
        </authorList>
    </citation>
    <scope>NUCLEOTIDE SEQUENCE [LARGE SCALE GENOMIC DNA]</scope>
    <source>
        <strain evidence="16">CGMCC 1.15931</strain>
    </source>
</reference>
<feature type="domain" description="EngC GTPase" evidence="11">
    <location>
        <begin position="112"/>
        <end position="259"/>
    </location>
</feature>
<evidence type="ECO:0000313" key="15">
    <source>
        <dbReference type="Proteomes" id="UP000430634"/>
    </source>
</evidence>
<dbReference type="PANTHER" id="PTHR32120">
    <property type="entry name" value="SMALL RIBOSOMAL SUBUNIT BIOGENESIS GTPASE RSGA"/>
    <property type="match status" value="1"/>
</dbReference>
<dbReference type="RefSeq" id="WP_155468695.1">
    <property type="nucleotide sequence ID" value="NZ_BMKG01000014.1"/>
</dbReference>
<dbReference type="InterPro" id="IPR004881">
    <property type="entry name" value="Ribosome_biogen_GTPase_RsgA"/>
</dbReference>
<evidence type="ECO:0000256" key="6">
    <source>
        <dbReference type="ARBA" id="ARBA00022801"/>
    </source>
</evidence>
<keyword evidence="16" id="KW-1185">Reference proteome</keyword>
<dbReference type="GO" id="GO:0003924">
    <property type="term" value="F:GTPase activity"/>
    <property type="evidence" value="ECO:0007669"/>
    <property type="project" value="InterPro"/>
</dbReference>
<feature type="region of interest" description="Disordered" evidence="10">
    <location>
        <begin position="330"/>
        <end position="351"/>
    </location>
</feature>
<dbReference type="GO" id="GO:0046872">
    <property type="term" value="F:metal ion binding"/>
    <property type="evidence" value="ECO:0007669"/>
    <property type="project" value="UniProtKB-KW"/>
</dbReference>
<organism evidence="14 15">
    <name type="scientific">Pseudoduganella buxea</name>
    <dbReference type="NCBI Taxonomy" id="1949069"/>
    <lineage>
        <taxon>Bacteria</taxon>
        <taxon>Pseudomonadati</taxon>
        <taxon>Pseudomonadota</taxon>
        <taxon>Betaproteobacteria</taxon>
        <taxon>Burkholderiales</taxon>
        <taxon>Oxalobacteraceae</taxon>
        <taxon>Telluria group</taxon>
        <taxon>Pseudoduganella</taxon>
    </lineage>
</organism>
<evidence type="ECO:0000256" key="3">
    <source>
        <dbReference type="ARBA" id="ARBA00022723"/>
    </source>
</evidence>
<keyword evidence="7" id="KW-0862">Zinc</keyword>
<evidence type="ECO:0000256" key="1">
    <source>
        <dbReference type="ARBA" id="ARBA00022490"/>
    </source>
</evidence>
<evidence type="ECO:0000256" key="9">
    <source>
        <dbReference type="ARBA" id="ARBA00023134"/>
    </source>
</evidence>
<dbReference type="EMBL" id="BMKG01000014">
    <property type="protein sequence ID" value="GGC09406.1"/>
    <property type="molecule type" value="Genomic_DNA"/>
</dbReference>
<dbReference type="CDD" id="cd01854">
    <property type="entry name" value="YjeQ_EngC"/>
    <property type="match status" value="1"/>
</dbReference>
<keyword evidence="2" id="KW-0690">Ribosome biogenesis</keyword>
<dbReference type="SUPFAM" id="SSF52540">
    <property type="entry name" value="P-loop containing nucleoside triphosphate hydrolases"/>
    <property type="match status" value="1"/>
</dbReference>
<keyword evidence="8" id="KW-0694">RNA-binding</keyword>
<dbReference type="InterPro" id="IPR027417">
    <property type="entry name" value="P-loop_NTPase"/>
</dbReference>
<evidence type="ECO:0000259" key="11">
    <source>
        <dbReference type="PROSITE" id="PS50936"/>
    </source>
</evidence>
<evidence type="ECO:0000256" key="10">
    <source>
        <dbReference type="SAM" id="MobiDB-lite"/>
    </source>
</evidence>
<keyword evidence="3" id="KW-0479">Metal-binding</keyword>
<reference evidence="13" key="4">
    <citation type="submission" date="2024-05" db="EMBL/GenBank/DDBJ databases">
        <authorList>
            <person name="Sun Q."/>
            <person name="Zhou Y."/>
        </authorList>
    </citation>
    <scope>NUCLEOTIDE SEQUENCE</scope>
    <source>
        <strain evidence="13">CGMCC 1.15931</strain>
    </source>
</reference>
<accession>A0A6I3SQW6</accession>
<evidence type="ECO:0000256" key="5">
    <source>
        <dbReference type="ARBA" id="ARBA00022741"/>
    </source>
</evidence>
<comment type="caution">
    <text evidence="14">The sequence shown here is derived from an EMBL/GenBank/DDBJ whole genome shotgun (WGS) entry which is preliminary data.</text>
</comment>
<keyword evidence="1" id="KW-0963">Cytoplasm</keyword>
<dbReference type="AlphaFoldDB" id="A0A6I3SQW6"/>
<keyword evidence="9" id="KW-0342">GTP-binding</keyword>
<evidence type="ECO:0000313" key="13">
    <source>
        <dbReference type="EMBL" id="GGC09406.1"/>
    </source>
</evidence>
<dbReference type="InterPro" id="IPR010914">
    <property type="entry name" value="RsgA_GTPase_dom"/>
</dbReference>
<reference evidence="14 15" key="3">
    <citation type="submission" date="2019-11" db="EMBL/GenBank/DDBJ databases">
        <title>Type strains purchased from KCTC, JCM and DSMZ.</title>
        <authorList>
            <person name="Lu H."/>
        </authorList>
    </citation>
    <scope>NUCLEOTIDE SEQUENCE [LARGE SCALE GENOMIC DNA]</scope>
    <source>
        <strain evidence="14 15">KCTC 52429</strain>
    </source>
</reference>
<evidence type="ECO:0000256" key="4">
    <source>
        <dbReference type="ARBA" id="ARBA00022730"/>
    </source>
</evidence>
<keyword evidence="4" id="KW-0699">rRNA-binding</keyword>
<dbReference type="PROSITE" id="PS50936">
    <property type="entry name" value="ENGC_GTPASE"/>
    <property type="match status" value="1"/>
</dbReference>
<evidence type="ECO:0000313" key="14">
    <source>
        <dbReference type="EMBL" id="MTV51329.1"/>
    </source>
</evidence>
<dbReference type="GO" id="GO:0019843">
    <property type="term" value="F:rRNA binding"/>
    <property type="evidence" value="ECO:0007669"/>
    <property type="project" value="UniProtKB-KW"/>
</dbReference>
<evidence type="ECO:0000256" key="7">
    <source>
        <dbReference type="ARBA" id="ARBA00022833"/>
    </source>
</evidence>
<evidence type="ECO:0000313" key="16">
    <source>
        <dbReference type="Proteomes" id="UP000622638"/>
    </source>
</evidence>
<dbReference type="PROSITE" id="PS51721">
    <property type="entry name" value="G_CP"/>
    <property type="match status" value="1"/>
</dbReference>
<dbReference type="GO" id="GO:0005525">
    <property type="term" value="F:GTP binding"/>
    <property type="evidence" value="ECO:0007669"/>
    <property type="project" value="UniProtKB-KW"/>
</dbReference>
<evidence type="ECO:0000259" key="12">
    <source>
        <dbReference type="PROSITE" id="PS51721"/>
    </source>
</evidence>
<dbReference type="GO" id="GO:0042254">
    <property type="term" value="P:ribosome biogenesis"/>
    <property type="evidence" value="ECO:0007669"/>
    <property type="project" value="UniProtKB-KW"/>
</dbReference>
<dbReference type="PANTHER" id="PTHR32120:SF10">
    <property type="entry name" value="SMALL RIBOSOMAL SUBUNIT BIOGENESIS GTPASE RSGA"/>
    <property type="match status" value="1"/>
</dbReference>
<evidence type="ECO:0000256" key="8">
    <source>
        <dbReference type="ARBA" id="ARBA00022884"/>
    </source>
</evidence>
<dbReference type="Pfam" id="PF03193">
    <property type="entry name" value="RsgA_GTPase"/>
    <property type="match status" value="1"/>
</dbReference>
<keyword evidence="6" id="KW-0378">Hydrolase</keyword>
<dbReference type="InterPro" id="IPR030378">
    <property type="entry name" value="G_CP_dom"/>
</dbReference>
<name>A0A6I3SQW6_9BURK</name>
<keyword evidence="5" id="KW-0547">Nucleotide-binding</keyword>
<dbReference type="Gene3D" id="3.40.50.300">
    <property type="entry name" value="P-loop containing nucleotide triphosphate hydrolases"/>
    <property type="match status" value="1"/>
</dbReference>
<protein>
    <submittedName>
        <fullName evidence="14">Ribosome small subunit-dependent GTPase A</fullName>
    </submittedName>
</protein>
<reference evidence="13" key="1">
    <citation type="journal article" date="2014" name="Int. J. Syst. Evol. Microbiol.">
        <title>Complete genome of a new Firmicutes species belonging to the dominant human colonic microbiota ('Ruminococcus bicirculans') reveals two chromosomes and a selective capacity to utilize plant glucans.</title>
        <authorList>
            <consortium name="NISC Comparative Sequencing Program"/>
            <person name="Wegmann U."/>
            <person name="Louis P."/>
            <person name="Goesmann A."/>
            <person name="Henrissat B."/>
            <person name="Duncan S.H."/>
            <person name="Flint H.J."/>
        </authorList>
    </citation>
    <scope>NUCLEOTIDE SEQUENCE</scope>
    <source>
        <strain evidence="13">CGMCC 1.15931</strain>
    </source>
</reference>
<gene>
    <name evidence="14" type="primary">rsgA</name>
    <name evidence="13" type="ORF">GCM10011572_33620</name>
    <name evidence="14" type="ORF">GM672_01140</name>
</gene>